<organism evidence="8">
    <name type="scientific">hydrothermal vent metagenome</name>
    <dbReference type="NCBI Taxonomy" id="652676"/>
    <lineage>
        <taxon>unclassified sequences</taxon>
        <taxon>metagenomes</taxon>
        <taxon>ecological metagenomes</taxon>
    </lineage>
</organism>
<keyword evidence="6 7" id="KW-0472">Membrane</keyword>
<feature type="transmembrane region" description="Helical" evidence="7">
    <location>
        <begin position="148"/>
        <end position="167"/>
    </location>
</feature>
<evidence type="ECO:0000256" key="1">
    <source>
        <dbReference type="ARBA" id="ARBA00022475"/>
    </source>
</evidence>
<dbReference type="HAMAP" id="MF_00161">
    <property type="entry name" value="LspA"/>
    <property type="match status" value="1"/>
</dbReference>
<dbReference type="EC" id="3.4.23.36" evidence="8"/>
<keyword evidence="4 8" id="KW-0378">Hydrolase</keyword>
<evidence type="ECO:0000256" key="7">
    <source>
        <dbReference type="SAM" id="Phobius"/>
    </source>
</evidence>
<dbReference type="GO" id="GO:0016020">
    <property type="term" value="C:membrane"/>
    <property type="evidence" value="ECO:0007669"/>
    <property type="project" value="InterPro"/>
</dbReference>
<feature type="transmembrane region" description="Helical" evidence="7">
    <location>
        <begin position="117"/>
        <end position="136"/>
    </location>
</feature>
<dbReference type="GO" id="GO:0006508">
    <property type="term" value="P:proteolysis"/>
    <property type="evidence" value="ECO:0007669"/>
    <property type="project" value="UniProtKB-KW"/>
</dbReference>
<dbReference type="GO" id="GO:0004190">
    <property type="term" value="F:aspartic-type endopeptidase activity"/>
    <property type="evidence" value="ECO:0007669"/>
    <property type="project" value="UniProtKB-EC"/>
</dbReference>
<dbReference type="PRINTS" id="PR00781">
    <property type="entry name" value="LIPOSIGPTASE"/>
</dbReference>
<dbReference type="AlphaFoldDB" id="A0A3B1B5A5"/>
<keyword evidence="5 7" id="KW-1133">Transmembrane helix</keyword>
<evidence type="ECO:0000256" key="6">
    <source>
        <dbReference type="ARBA" id="ARBA00023136"/>
    </source>
</evidence>
<dbReference type="EMBL" id="UOFX01000006">
    <property type="protein sequence ID" value="VAX05460.1"/>
    <property type="molecule type" value="Genomic_DNA"/>
</dbReference>
<feature type="transmembrane region" description="Helical" evidence="7">
    <location>
        <begin position="87"/>
        <end position="105"/>
    </location>
</feature>
<evidence type="ECO:0000256" key="5">
    <source>
        <dbReference type="ARBA" id="ARBA00022989"/>
    </source>
</evidence>
<sequence>MLRWLWLSVAVIVLDIATKLWAEASLVPYISQTVIPFFDLTLMYNKGAAFSFLSDQGGWQRWFLTTVAAVVTIVLVRWLAMLKSHEWLVAVALSLVIGGAVGNLIDRVSYGHVIDFIDVYYVAGSCLPFFAALPIAGAVQCHWPAFNIADSAISVGVVVMLVDAFFGEQGEER</sequence>
<gene>
    <name evidence="8" type="ORF">MNBD_GAMMA26-1568</name>
</gene>
<dbReference type="PROSITE" id="PS00855">
    <property type="entry name" value="SPASE_II"/>
    <property type="match status" value="1"/>
</dbReference>
<evidence type="ECO:0000256" key="3">
    <source>
        <dbReference type="ARBA" id="ARBA00022692"/>
    </source>
</evidence>
<dbReference type="NCBIfam" id="TIGR00077">
    <property type="entry name" value="lspA"/>
    <property type="match status" value="1"/>
</dbReference>
<dbReference type="InterPro" id="IPR001872">
    <property type="entry name" value="Peptidase_A8"/>
</dbReference>
<dbReference type="PANTHER" id="PTHR33695:SF1">
    <property type="entry name" value="LIPOPROTEIN SIGNAL PEPTIDASE"/>
    <property type="match status" value="1"/>
</dbReference>
<keyword evidence="1" id="KW-1003">Cell membrane</keyword>
<protein>
    <submittedName>
        <fullName evidence="8">Lipoprotein signal peptidase</fullName>
        <ecNumber evidence="8">3.4.23.36</ecNumber>
    </submittedName>
</protein>
<dbReference type="Pfam" id="PF01252">
    <property type="entry name" value="Peptidase_A8"/>
    <property type="match status" value="1"/>
</dbReference>
<proteinExistence type="inferred from homology"/>
<name>A0A3B1B5A5_9ZZZZ</name>
<evidence type="ECO:0000313" key="8">
    <source>
        <dbReference type="EMBL" id="VAX05460.1"/>
    </source>
</evidence>
<dbReference type="PANTHER" id="PTHR33695">
    <property type="entry name" value="LIPOPROTEIN SIGNAL PEPTIDASE"/>
    <property type="match status" value="1"/>
</dbReference>
<keyword evidence="3 7" id="KW-0812">Transmembrane</keyword>
<feature type="transmembrane region" description="Helical" evidence="7">
    <location>
        <begin position="62"/>
        <end position="80"/>
    </location>
</feature>
<keyword evidence="8" id="KW-0449">Lipoprotein</keyword>
<accession>A0A3B1B5A5</accession>
<reference evidence="8" key="1">
    <citation type="submission" date="2018-06" db="EMBL/GenBank/DDBJ databases">
        <authorList>
            <person name="Zhirakovskaya E."/>
        </authorList>
    </citation>
    <scope>NUCLEOTIDE SEQUENCE</scope>
</reference>
<keyword evidence="2" id="KW-0645">Protease</keyword>
<evidence type="ECO:0000256" key="4">
    <source>
        <dbReference type="ARBA" id="ARBA00022801"/>
    </source>
</evidence>
<evidence type="ECO:0000256" key="2">
    <source>
        <dbReference type="ARBA" id="ARBA00022670"/>
    </source>
</evidence>